<evidence type="ECO:0000313" key="1">
    <source>
        <dbReference type="EMBL" id="AVH40632.1"/>
    </source>
</evidence>
<dbReference type="RefSeq" id="WP_158662891.1">
    <property type="nucleotide sequence ID" value="NZ_CP026924.1"/>
</dbReference>
<name>A0A2L2L8J3_AGRTU</name>
<dbReference type="AlphaFoldDB" id="A0A2L2L8J3"/>
<gene>
    <name evidence="1" type="ORF">At1D1609_05800</name>
</gene>
<dbReference type="Proteomes" id="UP000237717">
    <property type="component" value="Chromosome I"/>
</dbReference>
<protein>
    <submittedName>
        <fullName evidence="1">Uncharacterized protein</fullName>
    </submittedName>
</protein>
<proteinExistence type="predicted"/>
<reference evidence="1 2" key="1">
    <citation type="submission" date="2018-02" db="EMBL/GenBank/DDBJ databases">
        <title>Complete genome sequence of Agrobacterium tumefaciens 1D1609.</title>
        <authorList>
            <person name="Cho S.-T."/>
            <person name="Haryono M."/>
            <person name="Chang H.-H."/>
            <person name="Santos M.N."/>
            <person name="Lai E.-M."/>
            <person name="Kuo C.-H."/>
        </authorList>
    </citation>
    <scope>NUCLEOTIDE SEQUENCE [LARGE SCALE GENOMIC DNA]</scope>
    <source>
        <strain evidence="1 2">1D1609</strain>
    </source>
</reference>
<accession>A0A2L2L8J3</accession>
<sequence>MENQPDLFEWAENRPSAEIINAVPLIARRIWFRRFWPKPQQPCIEPIYFNEQKRGAA</sequence>
<organism evidence="1 2">
    <name type="scientific">Agrobacterium tumefaciens</name>
    <dbReference type="NCBI Taxonomy" id="358"/>
    <lineage>
        <taxon>Bacteria</taxon>
        <taxon>Pseudomonadati</taxon>
        <taxon>Pseudomonadota</taxon>
        <taxon>Alphaproteobacteria</taxon>
        <taxon>Hyphomicrobiales</taxon>
        <taxon>Rhizobiaceae</taxon>
        <taxon>Rhizobium/Agrobacterium group</taxon>
        <taxon>Agrobacterium</taxon>
        <taxon>Agrobacterium tumefaciens complex</taxon>
    </lineage>
</organism>
<dbReference type="EMBL" id="CP026924">
    <property type="protein sequence ID" value="AVH40632.1"/>
    <property type="molecule type" value="Genomic_DNA"/>
</dbReference>
<evidence type="ECO:0000313" key="2">
    <source>
        <dbReference type="Proteomes" id="UP000237717"/>
    </source>
</evidence>